<evidence type="ECO:0000256" key="1">
    <source>
        <dbReference type="HAMAP-Rule" id="MF_00645"/>
    </source>
</evidence>
<sequence length="206" mass="22922">MLSLEEGTLAVKTARRVIEEYVRTNKMPNVELPEAFKDLSGVFVTLKQDGDLRGCIGYPYPDLPLSKALADAAVQAATQDPRFPRVRSAELDRISVEVTVLSEPEPLKVKPVDRPGHLVIGRDGIIVERGLYRGLLLPQVPVEQGWGPEEYLEYGCLKAGLSPDAWVDDVTKVYTFQGQIFQETSPKGEVVEEKIDTALDRCEVRK</sequence>
<dbReference type="RefSeq" id="WP_012898858.1">
    <property type="nucleotide sequence ID" value="NC_013665.1"/>
</dbReference>
<dbReference type="Proteomes" id="UP000001882">
    <property type="component" value="Chromosome"/>
</dbReference>
<evidence type="ECO:0000259" key="2">
    <source>
        <dbReference type="PROSITE" id="PS51112"/>
    </source>
</evidence>
<evidence type="ECO:0000313" key="3">
    <source>
        <dbReference type="EMBL" id="BAI60178.1"/>
    </source>
</evidence>
<dbReference type="InterPro" id="IPR023472">
    <property type="entry name" value="Uncharacterised_MJ0810"/>
</dbReference>
<reference evidence="3 4" key="2">
    <citation type="journal article" date="2008" name="Int. J. Syst. Evol. Microbiol.">
        <title>Methanocella paludicola gen. nov., sp. nov., a methane-producing archaeon, the first isolate of the lineage 'Rice Cluster I', and proposal of the new archaeal order Methanocellales ord. nov.</title>
        <authorList>
            <person name="Sakai S."/>
            <person name="Imachi H."/>
            <person name="Hanada S."/>
            <person name="Ohashi A."/>
            <person name="Harada H."/>
            <person name="Kamagata Y."/>
        </authorList>
    </citation>
    <scope>NUCLEOTIDE SEQUENCE [LARGE SCALE GENOMIC DNA]</scope>
    <source>
        <strain evidence="4">DSM 17711 / JCM 13418 / NBRC 101707 / SANAE</strain>
    </source>
</reference>
<dbReference type="PANTHER" id="PTHR13016:SF0">
    <property type="entry name" value="AMME SYNDROME CANDIDATE GENE 1 PROTEIN"/>
    <property type="match status" value="1"/>
</dbReference>
<dbReference type="FunCoup" id="D1YUQ6">
    <property type="interactions" value="80"/>
</dbReference>
<reference evidence="4" key="3">
    <citation type="journal article" date="2011" name="PLoS ONE">
        <title>Genome sequence of a mesophilic hydrogenotrophic methanogen Methanocella paludicola, the first cultivated representative of the order Methanocellales.</title>
        <authorList>
            <person name="Sakai S."/>
            <person name="Takaki Y."/>
            <person name="Shimamura S."/>
            <person name="Sekine M."/>
            <person name="Tajima T."/>
            <person name="Kosugi H."/>
            <person name="Ichikawa N."/>
            <person name="Tasumi E."/>
            <person name="Hiraki A.T."/>
            <person name="Shimizu A."/>
            <person name="Kato Y."/>
            <person name="Nishiko R."/>
            <person name="Mori K."/>
            <person name="Fujita N."/>
            <person name="Imachi H."/>
            <person name="Takai K."/>
        </authorList>
    </citation>
    <scope>NUCLEOTIDE SEQUENCE [LARGE SCALE GENOMIC DNA]</scope>
    <source>
        <strain evidence="4">DSM 17711 / JCM 13418 / NBRC 101707 / SANAE</strain>
    </source>
</reference>
<dbReference type="PANTHER" id="PTHR13016">
    <property type="entry name" value="AMMECR1 HOMOLOG"/>
    <property type="match status" value="1"/>
</dbReference>
<dbReference type="KEGG" id="mpd:MCP_0106"/>
<name>D1YUQ6_METPS</name>
<proteinExistence type="inferred from homology"/>
<dbReference type="Gene3D" id="3.30.1490.150">
    <property type="entry name" value="Hypothetical protein ph0010, domain 2"/>
    <property type="match status" value="1"/>
</dbReference>
<dbReference type="InParanoid" id="D1YUQ6"/>
<dbReference type="AlphaFoldDB" id="D1YUQ6"/>
<dbReference type="Pfam" id="PF01871">
    <property type="entry name" value="AMMECR1"/>
    <property type="match status" value="1"/>
</dbReference>
<dbReference type="HAMAP" id="MF_00645">
    <property type="entry name" value="AMMECR1"/>
    <property type="match status" value="1"/>
</dbReference>
<dbReference type="InterPro" id="IPR002733">
    <property type="entry name" value="AMMECR1_domain"/>
</dbReference>
<dbReference type="Gene3D" id="3.30.700.20">
    <property type="entry name" value="Hypothetical protein ph0010, domain 1"/>
    <property type="match status" value="1"/>
</dbReference>
<dbReference type="PROSITE" id="PS51112">
    <property type="entry name" value="AMMECR1"/>
    <property type="match status" value="1"/>
</dbReference>
<dbReference type="NCBIfam" id="TIGR00296">
    <property type="entry name" value="TIGR00296 family protein"/>
    <property type="match status" value="1"/>
</dbReference>
<keyword evidence="4" id="KW-1185">Reference proteome</keyword>
<dbReference type="STRING" id="304371.MCP_0106"/>
<dbReference type="PATRIC" id="fig|304371.9.peg.112"/>
<feature type="domain" description="AMMECR1" evidence="2">
    <location>
        <begin position="5"/>
        <end position="192"/>
    </location>
</feature>
<dbReference type="eggNOG" id="arCOG01336">
    <property type="taxonomic scope" value="Archaea"/>
</dbReference>
<organism evidence="3 4">
    <name type="scientific">Methanocella paludicola (strain DSM 17711 / JCM 13418 / NBRC 101707 / SANAE)</name>
    <dbReference type="NCBI Taxonomy" id="304371"/>
    <lineage>
        <taxon>Archaea</taxon>
        <taxon>Methanobacteriati</taxon>
        <taxon>Methanobacteriota</taxon>
        <taxon>Stenosarchaea group</taxon>
        <taxon>Methanomicrobia</taxon>
        <taxon>Methanocellales</taxon>
        <taxon>Methanocellaceae</taxon>
        <taxon>Methanocella</taxon>
    </lineage>
</organism>
<gene>
    <name evidence="3" type="ordered locus">MCP_0106</name>
</gene>
<dbReference type="GeneID" id="8682639"/>
<dbReference type="SUPFAM" id="SSF143447">
    <property type="entry name" value="AMMECR1-like"/>
    <property type="match status" value="1"/>
</dbReference>
<dbReference type="InterPro" id="IPR023473">
    <property type="entry name" value="AMMECR1"/>
</dbReference>
<reference evidence="3 4" key="1">
    <citation type="journal article" date="2007" name="Appl. Environ. Microbiol.">
        <title>Isolation of key methanogens for global methane emission from rice paddy fields: a novel isolate affiliated with the clone cluster rice cluster I.</title>
        <authorList>
            <person name="Sakai S."/>
            <person name="Imachi H."/>
            <person name="Sekiguchi Y."/>
            <person name="Ohashi A."/>
            <person name="Harada H."/>
            <person name="Kamagata Y."/>
        </authorList>
    </citation>
    <scope>NUCLEOTIDE SEQUENCE [LARGE SCALE GENOMIC DNA]</scope>
    <source>
        <strain evidence="4">DSM 17711 / JCM 13418 / NBRC 101707 / SANAE</strain>
    </source>
</reference>
<protein>
    <recommendedName>
        <fullName evidence="1">Protein MCP_0106</fullName>
    </recommendedName>
</protein>
<dbReference type="OrthoDB" id="25187at2157"/>
<dbReference type="InterPro" id="IPR036071">
    <property type="entry name" value="AMMECR1_dom_sf"/>
</dbReference>
<accession>D1YUQ6</accession>
<dbReference type="InterPro" id="IPR027485">
    <property type="entry name" value="AMMECR1_N"/>
</dbReference>
<dbReference type="InterPro" id="IPR027623">
    <property type="entry name" value="AmmeMemoSam_A"/>
</dbReference>
<evidence type="ECO:0000313" key="4">
    <source>
        <dbReference type="Proteomes" id="UP000001882"/>
    </source>
</evidence>
<dbReference type="NCBIfam" id="TIGR04335">
    <property type="entry name" value="AmmeMemoSam_A"/>
    <property type="match status" value="1"/>
</dbReference>
<dbReference type="EMBL" id="AP011532">
    <property type="protein sequence ID" value="BAI60178.1"/>
    <property type="molecule type" value="Genomic_DNA"/>
</dbReference>